<evidence type="ECO:0000256" key="2">
    <source>
        <dbReference type="ARBA" id="ARBA00006236"/>
    </source>
</evidence>
<dbReference type="CDD" id="cd17320">
    <property type="entry name" value="MFS_MdfA_MDR_like"/>
    <property type="match status" value="1"/>
</dbReference>
<feature type="transmembrane region" description="Helical" evidence="8">
    <location>
        <begin position="76"/>
        <end position="94"/>
    </location>
</feature>
<name>A0ABP8J1T5_9BACT</name>
<comment type="caution">
    <text evidence="10">The sequence shown here is derived from an EMBL/GenBank/DDBJ whole genome shotgun (WGS) entry which is preliminary data.</text>
</comment>
<dbReference type="PROSITE" id="PS50850">
    <property type="entry name" value="MFS"/>
    <property type="match status" value="1"/>
</dbReference>
<dbReference type="InterPro" id="IPR011701">
    <property type="entry name" value="MFS"/>
</dbReference>
<feature type="transmembrane region" description="Helical" evidence="8">
    <location>
        <begin position="279"/>
        <end position="303"/>
    </location>
</feature>
<proteinExistence type="inferred from homology"/>
<dbReference type="InterPro" id="IPR020846">
    <property type="entry name" value="MFS_dom"/>
</dbReference>
<keyword evidence="3" id="KW-0813">Transport</keyword>
<feature type="transmembrane region" description="Helical" evidence="8">
    <location>
        <begin position="309"/>
        <end position="332"/>
    </location>
</feature>
<evidence type="ECO:0000256" key="4">
    <source>
        <dbReference type="ARBA" id="ARBA00022475"/>
    </source>
</evidence>
<protein>
    <submittedName>
        <fullName evidence="10">Multidrug effflux MFS transporter</fullName>
    </submittedName>
</protein>
<evidence type="ECO:0000259" key="9">
    <source>
        <dbReference type="PROSITE" id="PS50850"/>
    </source>
</evidence>
<accession>A0ABP8J1T5</accession>
<dbReference type="SUPFAM" id="SSF103473">
    <property type="entry name" value="MFS general substrate transporter"/>
    <property type="match status" value="1"/>
</dbReference>
<feature type="transmembrane region" description="Helical" evidence="8">
    <location>
        <begin position="100"/>
        <end position="121"/>
    </location>
</feature>
<feature type="domain" description="Major facilitator superfamily (MFS) profile" evidence="9">
    <location>
        <begin position="9"/>
        <end position="394"/>
    </location>
</feature>
<evidence type="ECO:0000256" key="1">
    <source>
        <dbReference type="ARBA" id="ARBA00004651"/>
    </source>
</evidence>
<evidence type="ECO:0000256" key="7">
    <source>
        <dbReference type="ARBA" id="ARBA00023136"/>
    </source>
</evidence>
<reference evidence="11" key="1">
    <citation type="journal article" date="2019" name="Int. J. Syst. Evol. Microbiol.">
        <title>The Global Catalogue of Microorganisms (GCM) 10K type strain sequencing project: providing services to taxonomists for standard genome sequencing and annotation.</title>
        <authorList>
            <consortium name="The Broad Institute Genomics Platform"/>
            <consortium name="The Broad Institute Genome Sequencing Center for Infectious Disease"/>
            <person name="Wu L."/>
            <person name="Ma J."/>
        </authorList>
    </citation>
    <scope>NUCLEOTIDE SEQUENCE [LARGE SCALE GENOMIC DNA]</scope>
    <source>
        <strain evidence="11">JCM 17924</strain>
    </source>
</reference>
<feature type="transmembrane region" description="Helical" evidence="8">
    <location>
        <begin position="248"/>
        <end position="267"/>
    </location>
</feature>
<dbReference type="InterPro" id="IPR036259">
    <property type="entry name" value="MFS_trans_sf"/>
</dbReference>
<keyword evidence="4" id="KW-1003">Cell membrane</keyword>
<keyword evidence="6 8" id="KW-1133">Transmembrane helix</keyword>
<dbReference type="RefSeq" id="WP_345224607.1">
    <property type="nucleotide sequence ID" value="NZ_BAABHA010000007.1"/>
</dbReference>
<keyword evidence="11" id="KW-1185">Reference proteome</keyword>
<sequence>MSKKQYFFLILILGSLTALGPFSIDMYLPGFPAIAKDLNTTAARVALSLSSFFVGISAGQLLYGPLLDRFGRKKPLYIGLAVYIATSIGCAAIHTIDGLIALRFLQAVGSCAAGVASMAMVRDLFPVKDSAKVYALLLLVVGLSPMVAPTMGGYVTEAFGWQSVFVTLAVMGAALLLACVLWLPDTYVPDTTLSLKPRPILTNFWQVLREPQFYTYTLTGAMSFCGLFAYVADSPLVFMDIFRVDAKVYGWIFAGLSVGLIGASQVNSVLLRRFQSEELVMGALVCQVATSVVFLFLTYFGWIGLYGTVALLFLFLCCLGFSSPNTAALSLAPFAKKAGSASSLMGAIRMGMGAVASAAVSVFNNHTAVPMVAVMTVTSVLALLILLVGRKNVQAQPAELEAMQLAEPVH</sequence>
<evidence type="ECO:0000256" key="6">
    <source>
        <dbReference type="ARBA" id="ARBA00022989"/>
    </source>
</evidence>
<evidence type="ECO:0000313" key="11">
    <source>
        <dbReference type="Proteomes" id="UP001500454"/>
    </source>
</evidence>
<dbReference type="Proteomes" id="UP001500454">
    <property type="component" value="Unassembled WGS sequence"/>
</dbReference>
<evidence type="ECO:0000256" key="5">
    <source>
        <dbReference type="ARBA" id="ARBA00022692"/>
    </source>
</evidence>
<feature type="transmembrane region" description="Helical" evidence="8">
    <location>
        <begin position="45"/>
        <end position="64"/>
    </location>
</feature>
<dbReference type="Pfam" id="PF07690">
    <property type="entry name" value="MFS_1"/>
    <property type="match status" value="1"/>
</dbReference>
<feature type="transmembrane region" description="Helical" evidence="8">
    <location>
        <begin position="133"/>
        <end position="155"/>
    </location>
</feature>
<comment type="similarity">
    <text evidence="2">Belongs to the major facilitator superfamily. Bcr/CmlA family.</text>
</comment>
<feature type="transmembrane region" description="Helical" evidence="8">
    <location>
        <begin position="213"/>
        <end position="232"/>
    </location>
</feature>
<dbReference type="PANTHER" id="PTHR23502:SF132">
    <property type="entry name" value="POLYAMINE TRANSPORTER 2-RELATED"/>
    <property type="match status" value="1"/>
</dbReference>
<evidence type="ECO:0000313" key="10">
    <source>
        <dbReference type="EMBL" id="GAA4383481.1"/>
    </source>
</evidence>
<dbReference type="Gene3D" id="1.20.1720.10">
    <property type="entry name" value="Multidrug resistance protein D"/>
    <property type="match status" value="1"/>
</dbReference>
<keyword evidence="7 8" id="KW-0472">Membrane</keyword>
<feature type="transmembrane region" description="Helical" evidence="8">
    <location>
        <begin position="161"/>
        <end position="183"/>
    </location>
</feature>
<dbReference type="EMBL" id="BAABHA010000007">
    <property type="protein sequence ID" value="GAA4383481.1"/>
    <property type="molecule type" value="Genomic_DNA"/>
</dbReference>
<dbReference type="PANTHER" id="PTHR23502">
    <property type="entry name" value="MAJOR FACILITATOR SUPERFAMILY"/>
    <property type="match status" value="1"/>
</dbReference>
<keyword evidence="5 8" id="KW-0812">Transmembrane</keyword>
<feature type="transmembrane region" description="Helical" evidence="8">
    <location>
        <begin position="344"/>
        <end position="363"/>
    </location>
</feature>
<dbReference type="InterPro" id="IPR004812">
    <property type="entry name" value="Efflux_drug-R_Bcr/CmlA"/>
</dbReference>
<gene>
    <name evidence="10" type="ORF">GCM10023186_24660</name>
</gene>
<comment type="subcellular location">
    <subcellularLocation>
        <location evidence="1">Cell membrane</location>
        <topology evidence="1">Multi-pass membrane protein</topology>
    </subcellularLocation>
</comment>
<dbReference type="NCBIfam" id="TIGR00710">
    <property type="entry name" value="efflux_Bcr_CflA"/>
    <property type="match status" value="1"/>
</dbReference>
<organism evidence="10 11">
    <name type="scientific">Hymenobacter koreensis</name>
    <dbReference type="NCBI Taxonomy" id="1084523"/>
    <lineage>
        <taxon>Bacteria</taxon>
        <taxon>Pseudomonadati</taxon>
        <taxon>Bacteroidota</taxon>
        <taxon>Cytophagia</taxon>
        <taxon>Cytophagales</taxon>
        <taxon>Hymenobacteraceae</taxon>
        <taxon>Hymenobacter</taxon>
    </lineage>
</organism>
<feature type="transmembrane region" description="Helical" evidence="8">
    <location>
        <begin position="369"/>
        <end position="388"/>
    </location>
</feature>
<evidence type="ECO:0000256" key="8">
    <source>
        <dbReference type="SAM" id="Phobius"/>
    </source>
</evidence>
<evidence type="ECO:0000256" key="3">
    <source>
        <dbReference type="ARBA" id="ARBA00022448"/>
    </source>
</evidence>